<comment type="caution">
    <text evidence="2">The sequence shown here is derived from an EMBL/GenBank/DDBJ whole genome shotgun (WGS) entry which is preliminary data.</text>
</comment>
<feature type="domain" description="NACHT" evidence="1">
    <location>
        <begin position="287"/>
        <end position="405"/>
    </location>
</feature>
<accession>A0A8J5NEA6</accession>
<organism evidence="2 3">
    <name type="scientific">Homarus americanus</name>
    <name type="common">American lobster</name>
    <dbReference type="NCBI Taxonomy" id="6706"/>
    <lineage>
        <taxon>Eukaryota</taxon>
        <taxon>Metazoa</taxon>
        <taxon>Ecdysozoa</taxon>
        <taxon>Arthropoda</taxon>
        <taxon>Crustacea</taxon>
        <taxon>Multicrustacea</taxon>
        <taxon>Malacostraca</taxon>
        <taxon>Eumalacostraca</taxon>
        <taxon>Eucarida</taxon>
        <taxon>Decapoda</taxon>
        <taxon>Pleocyemata</taxon>
        <taxon>Astacidea</taxon>
        <taxon>Nephropoidea</taxon>
        <taxon>Nephropidae</taxon>
        <taxon>Homarus</taxon>
    </lineage>
</organism>
<name>A0A8J5NEA6_HOMAM</name>
<dbReference type="AlphaFoldDB" id="A0A8J5NEA6"/>
<evidence type="ECO:0000313" key="3">
    <source>
        <dbReference type="Proteomes" id="UP000747542"/>
    </source>
</evidence>
<reference evidence="2" key="1">
    <citation type="journal article" date="2021" name="Sci. Adv.">
        <title>The American lobster genome reveals insights on longevity, neural, and immune adaptations.</title>
        <authorList>
            <person name="Polinski J.M."/>
            <person name="Zimin A.V."/>
            <person name="Clark K.F."/>
            <person name="Kohn A.B."/>
            <person name="Sadowski N."/>
            <person name="Timp W."/>
            <person name="Ptitsyn A."/>
            <person name="Khanna P."/>
            <person name="Romanova D.Y."/>
            <person name="Williams P."/>
            <person name="Greenwood S.J."/>
            <person name="Moroz L.L."/>
            <person name="Walt D.R."/>
            <person name="Bodnar A.G."/>
        </authorList>
    </citation>
    <scope>NUCLEOTIDE SEQUENCE</scope>
    <source>
        <strain evidence="2">GMGI-L3</strain>
    </source>
</reference>
<dbReference type="PANTHER" id="PTHR46312">
    <property type="entry name" value="NACHT DOMAIN-CONTAINING PROTEIN"/>
    <property type="match status" value="1"/>
</dbReference>
<protein>
    <submittedName>
        <fullName evidence="2">NACHT, LRR and PYD domains-containing protein 10-like 2</fullName>
    </submittedName>
</protein>
<dbReference type="EMBL" id="JAHLQT010001931">
    <property type="protein sequence ID" value="KAG7177699.1"/>
    <property type="molecule type" value="Genomic_DNA"/>
</dbReference>
<sequence>MLVSGVWWGERLVRKLLLMLLPMGPLLLPDDHHLLRYYVAIMRVVRPLFVKVLLLLTKNNSNMKQLIYRLPGYSNRQFKKDFGELERRHLDDNVSPDVYDISLIFKLLQLICGLAHRDDAKWSTRGTLEHNLRTMKNYRNEFAHEELSITRENLQDRISLIEELCREVLVATGRRCRILVTAEVRVMEEALEEILTGSIDLWEPYREALHNLQQQQCSTMVREGKKEIRDVAKKLRILNPFVWLLEDNFSHLDVGHIFTEVQIMGGELVETQDLFTTTLTPSGLLPSTLILQGPPGIGKTSLVRYLIHDWLSSFPSTNGLDNFDLLLPVEARHVSWSSVQQLLREQLLPETCRCLSSDDVIPILQEISTLWLIDGYDEATHKTKLLIKEILIKFPKSKFVITTRTECTKDVELLLSDVKVSNIVFSIHGFSEENRTKYVEKLFAVSVQNKANCKKFCKDFLQYLSDHENQMLEVAKVPLFVAMLVVLWLETPANITSATTATSLYQILITLIVNKMTRRLKLTATGLSDREVRENMDIFLNMIGRIFWENSRDNVSTLRDHQIKEVEGKCKELGLPFAECMPPFFLVIVKATTMGTTEEYQPLHRTVQEFLAARAFCTAMISQDSDVLTIAGQWKKKTTVEPFFSNIDVEEEMRNKNTFTMKKLCEDDGSLFRDFGFMSYYNIFEDKYSAVFEDPESEDCGRRHCQWYFHYLTSSSMVMPFMAGYLKLQNQLSCARAEQIVYVQVHGRESEPTYFLFLALVQESEADRNLIKELSLQISCFQWNISSIYEFADVQELIKHIPPTSILVYPEVPMSNPILYNKNMIKFSSEIAKLPLDIHLDFRNTLLPALDMSNVAKECLRELLGDSAQCCLTSLCCSLGQDLEILTLLKKASDLQELALVIPLDCLHCLTDLIMIVESLPLLQEFILILGPHIPATQMDHLQYVILGMFPGIPGYEEYKGIVPVPLKYTLTKESKSKTRRGVISSPRCTSHLLYFKMNYTITLSRKPRLGQVTQACIPSYLRSVDIFDLTKSTDSSFNGEDIPTTTINKPTRISLFVKLVNG</sequence>
<dbReference type="OrthoDB" id="120976at2759"/>
<keyword evidence="3" id="KW-1185">Reference proteome</keyword>
<evidence type="ECO:0000313" key="2">
    <source>
        <dbReference type="EMBL" id="KAG7177699.1"/>
    </source>
</evidence>
<dbReference type="PROSITE" id="PS50837">
    <property type="entry name" value="NACHT"/>
    <property type="match status" value="1"/>
</dbReference>
<proteinExistence type="predicted"/>
<dbReference type="Pfam" id="PF05729">
    <property type="entry name" value="NACHT"/>
    <property type="match status" value="1"/>
</dbReference>
<evidence type="ECO:0000259" key="1">
    <source>
        <dbReference type="PROSITE" id="PS50837"/>
    </source>
</evidence>
<gene>
    <name evidence="2" type="primary">Nlrp10-L2</name>
    <name evidence="2" type="ORF">Hamer_G008363</name>
</gene>
<dbReference type="InterPro" id="IPR007111">
    <property type="entry name" value="NACHT_NTPase"/>
</dbReference>
<dbReference type="Proteomes" id="UP000747542">
    <property type="component" value="Unassembled WGS sequence"/>
</dbReference>
<dbReference type="PANTHER" id="PTHR46312:SF2">
    <property type="entry name" value="NUCLEOTIDE-BINDING OLIGOMERIZATION DOMAIN-CONTAINING PROTEIN 2-LIKE"/>
    <property type="match status" value="1"/>
</dbReference>